<comment type="caution">
    <text evidence="1">The sequence shown here is derived from an EMBL/GenBank/DDBJ whole genome shotgun (WGS) entry which is preliminary data.</text>
</comment>
<dbReference type="Proteomes" id="UP001152888">
    <property type="component" value="Unassembled WGS sequence"/>
</dbReference>
<protein>
    <submittedName>
        <fullName evidence="1">Uncharacterized protein</fullName>
    </submittedName>
</protein>
<evidence type="ECO:0000313" key="2">
    <source>
        <dbReference type="Proteomes" id="UP001152888"/>
    </source>
</evidence>
<name>A0A9P0Q381_ACAOB</name>
<proteinExistence type="predicted"/>
<gene>
    <name evidence="1" type="ORF">ACAOBT_LOCUS30563</name>
</gene>
<sequence>MKWITERSLKGFSQEKEDMRISAKIFLDEHSLSNPFTDNLPEDGWYRSLLSQFKNVVAKGYIKEFSNPGETYRKDVR</sequence>
<organism evidence="1 2">
    <name type="scientific">Acanthoscelides obtectus</name>
    <name type="common">Bean weevil</name>
    <name type="synonym">Bruchus obtectus</name>
    <dbReference type="NCBI Taxonomy" id="200917"/>
    <lineage>
        <taxon>Eukaryota</taxon>
        <taxon>Metazoa</taxon>
        <taxon>Ecdysozoa</taxon>
        <taxon>Arthropoda</taxon>
        <taxon>Hexapoda</taxon>
        <taxon>Insecta</taxon>
        <taxon>Pterygota</taxon>
        <taxon>Neoptera</taxon>
        <taxon>Endopterygota</taxon>
        <taxon>Coleoptera</taxon>
        <taxon>Polyphaga</taxon>
        <taxon>Cucujiformia</taxon>
        <taxon>Chrysomeloidea</taxon>
        <taxon>Chrysomelidae</taxon>
        <taxon>Bruchinae</taxon>
        <taxon>Bruchini</taxon>
        <taxon>Acanthoscelides</taxon>
    </lineage>
</organism>
<dbReference type="OrthoDB" id="6756758at2759"/>
<dbReference type="EMBL" id="CAKOFQ010007845">
    <property type="protein sequence ID" value="CAH2009001.1"/>
    <property type="molecule type" value="Genomic_DNA"/>
</dbReference>
<accession>A0A9P0Q381</accession>
<dbReference type="AlphaFoldDB" id="A0A9P0Q381"/>
<reference evidence="1" key="1">
    <citation type="submission" date="2022-03" db="EMBL/GenBank/DDBJ databases">
        <authorList>
            <person name="Sayadi A."/>
        </authorList>
    </citation>
    <scope>NUCLEOTIDE SEQUENCE</scope>
</reference>
<keyword evidence="2" id="KW-1185">Reference proteome</keyword>
<evidence type="ECO:0000313" key="1">
    <source>
        <dbReference type="EMBL" id="CAH2009001.1"/>
    </source>
</evidence>